<dbReference type="GO" id="GO:1990414">
    <property type="term" value="P:replication-born double-strand break repair via sister chromatid exchange"/>
    <property type="evidence" value="ECO:0007669"/>
    <property type="project" value="TreeGrafter"/>
</dbReference>
<accession>A0A6A6UYZ0</accession>
<evidence type="ECO:0000313" key="7">
    <source>
        <dbReference type="EMBL" id="KAF2742684.1"/>
    </source>
</evidence>
<evidence type="ECO:0008006" key="9">
    <source>
        <dbReference type="Google" id="ProtNLM"/>
    </source>
</evidence>
<name>A0A6A6UYZ0_9PLEO</name>
<evidence type="ECO:0000256" key="1">
    <source>
        <dbReference type="ARBA" id="ARBA00004123"/>
    </source>
</evidence>
<feature type="region of interest" description="Disordered" evidence="4">
    <location>
        <begin position="422"/>
        <end position="447"/>
    </location>
</feature>
<comment type="similarity">
    <text evidence="2">Belongs to the rad21 family.</text>
</comment>
<evidence type="ECO:0000259" key="6">
    <source>
        <dbReference type="Pfam" id="PF04825"/>
    </source>
</evidence>
<gene>
    <name evidence="7" type="ORF">M011DRAFT_490377</name>
</gene>
<dbReference type="Proteomes" id="UP000799440">
    <property type="component" value="Unassembled WGS sequence"/>
</dbReference>
<proteinExistence type="inferred from homology"/>
<keyword evidence="3" id="KW-0539">Nucleus</keyword>
<dbReference type="InterPro" id="IPR006910">
    <property type="entry name" value="Rad21_Rec8_N"/>
</dbReference>
<evidence type="ECO:0000313" key="8">
    <source>
        <dbReference type="Proteomes" id="UP000799440"/>
    </source>
</evidence>
<feature type="region of interest" description="Disordered" evidence="4">
    <location>
        <begin position="279"/>
        <end position="298"/>
    </location>
</feature>
<dbReference type="FunFam" id="1.10.10.580:FF:000004">
    <property type="entry name" value="Double-strand-break repair protein rad21"/>
    <property type="match status" value="1"/>
</dbReference>
<organism evidence="7 8">
    <name type="scientific">Sporormia fimetaria CBS 119925</name>
    <dbReference type="NCBI Taxonomy" id="1340428"/>
    <lineage>
        <taxon>Eukaryota</taxon>
        <taxon>Fungi</taxon>
        <taxon>Dikarya</taxon>
        <taxon>Ascomycota</taxon>
        <taxon>Pezizomycotina</taxon>
        <taxon>Dothideomycetes</taxon>
        <taxon>Pleosporomycetidae</taxon>
        <taxon>Pleosporales</taxon>
        <taxon>Sporormiaceae</taxon>
        <taxon>Sporormia</taxon>
    </lineage>
</organism>
<dbReference type="InterPro" id="IPR039781">
    <property type="entry name" value="Rad21/Rec8-like"/>
</dbReference>
<dbReference type="GO" id="GO:0003682">
    <property type="term" value="F:chromatin binding"/>
    <property type="evidence" value="ECO:0007669"/>
    <property type="project" value="TreeGrafter"/>
</dbReference>
<dbReference type="InterPro" id="IPR023093">
    <property type="entry name" value="ScpA-like_C"/>
</dbReference>
<feature type="region of interest" description="Disordered" evidence="4">
    <location>
        <begin position="315"/>
        <end position="337"/>
    </location>
</feature>
<dbReference type="OrthoDB" id="10071381at2759"/>
<feature type="domain" description="Rad21/Rec8-like protein N-terminal" evidence="6">
    <location>
        <begin position="1"/>
        <end position="104"/>
    </location>
</feature>
<dbReference type="EMBL" id="MU006605">
    <property type="protein sequence ID" value="KAF2742684.1"/>
    <property type="molecule type" value="Genomic_DNA"/>
</dbReference>
<evidence type="ECO:0000256" key="2">
    <source>
        <dbReference type="ARBA" id="ARBA00009870"/>
    </source>
</evidence>
<comment type="subcellular location">
    <subcellularLocation>
        <location evidence="1">Nucleus</location>
    </subcellularLocation>
</comment>
<dbReference type="PANTHER" id="PTHR12585">
    <property type="entry name" value="SCC1 / RAD21 FAMILY MEMBER"/>
    <property type="match status" value="1"/>
</dbReference>
<dbReference type="Pfam" id="PF04824">
    <property type="entry name" value="Rad21_Rec8"/>
    <property type="match status" value="1"/>
</dbReference>
<feature type="domain" description="Rad21/Rec8-like protein C-terminal eukaryotic" evidence="5">
    <location>
        <begin position="549"/>
        <end position="586"/>
    </location>
</feature>
<dbReference type="GO" id="GO:0030892">
    <property type="term" value="C:mitotic cohesin complex"/>
    <property type="evidence" value="ECO:0007669"/>
    <property type="project" value="TreeGrafter"/>
</dbReference>
<sequence>MFFPEHLLNKSGPLARVWLAANLEKKLSKNQVLQDKINDDIAVIVRPEVAGGPMALRLSGQLLLGVVRIYSRKARYLLDDCTEALMKIKMAFKPGNIDLPTSHSHIANPAALTLPDVITDLDLLAPMPDPNLILSQSLADLTNFGALDTTLPDWDNSQFLSESVEAPRRAPMLLDDADDLNLDHGDDLDPITFDEGPSIEVGRNAPLELQRGMSEERDTSPKLFEEDDLGLDFGDNDDTTAMPAIGDTNLGIDMDLGMGDTTADLGVPVDDVPQEMEGIDGAAQGERERDTVSPLSSIRSSVERDLEETIAQDQNATAFQPDQEEEQEEAIRQPQRAKRRKLLHADAQTQLSVNEIRQQQNDHSKILKPSEFLPRDPMLLALMNMQKSGGFVSGILGDGRSRGWAPELKGILSLELVSRPAQKRKRDSGVADVGSEGEDQLERTPQLEFEHTEPELDAFGADIGDTSIAPQEEMVELHADEGIVPMDEEQLEDEAFSPADNFDDTTAPLLHPADSGPISVGTKHAVHLLRERFGAEAESNESERQKASVLFQDMLPEETTTRADATKMFFEVLVLATKDAIKVEQSRDELGGPLRIRGKRGLWGSWAETSAGGELASQNTVEAAPAVAAEA</sequence>
<dbReference type="GO" id="GO:0007064">
    <property type="term" value="P:mitotic sister chromatid cohesion"/>
    <property type="evidence" value="ECO:0007669"/>
    <property type="project" value="TreeGrafter"/>
</dbReference>
<evidence type="ECO:0000256" key="4">
    <source>
        <dbReference type="SAM" id="MobiDB-lite"/>
    </source>
</evidence>
<dbReference type="AlphaFoldDB" id="A0A6A6UYZ0"/>
<dbReference type="InterPro" id="IPR006909">
    <property type="entry name" value="Rad21/Rec8_C_eu"/>
</dbReference>
<reference evidence="7" key="1">
    <citation type="journal article" date="2020" name="Stud. Mycol.">
        <title>101 Dothideomycetes genomes: a test case for predicting lifestyles and emergence of pathogens.</title>
        <authorList>
            <person name="Haridas S."/>
            <person name="Albert R."/>
            <person name="Binder M."/>
            <person name="Bloem J."/>
            <person name="Labutti K."/>
            <person name="Salamov A."/>
            <person name="Andreopoulos B."/>
            <person name="Baker S."/>
            <person name="Barry K."/>
            <person name="Bills G."/>
            <person name="Bluhm B."/>
            <person name="Cannon C."/>
            <person name="Castanera R."/>
            <person name="Culley D."/>
            <person name="Daum C."/>
            <person name="Ezra D."/>
            <person name="Gonzalez J."/>
            <person name="Henrissat B."/>
            <person name="Kuo A."/>
            <person name="Liang C."/>
            <person name="Lipzen A."/>
            <person name="Lutzoni F."/>
            <person name="Magnuson J."/>
            <person name="Mondo S."/>
            <person name="Nolan M."/>
            <person name="Ohm R."/>
            <person name="Pangilinan J."/>
            <person name="Park H.-J."/>
            <person name="Ramirez L."/>
            <person name="Alfaro M."/>
            <person name="Sun H."/>
            <person name="Tritt A."/>
            <person name="Yoshinaga Y."/>
            <person name="Zwiers L.-H."/>
            <person name="Turgeon B."/>
            <person name="Goodwin S."/>
            <person name="Spatafora J."/>
            <person name="Crous P."/>
            <person name="Grigoriev I."/>
        </authorList>
    </citation>
    <scope>NUCLEOTIDE SEQUENCE</scope>
    <source>
        <strain evidence="7">CBS 119925</strain>
    </source>
</reference>
<keyword evidence="8" id="KW-1185">Reference proteome</keyword>
<dbReference type="GO" id="GO:0005634">
    <property type="term" value="C:nucleus"/>
    <property type="evidence" value="ECO:0007669"/>
    <property type="project" value="UniProtKB-SubCell"/>
</dbReference>
<dbReference type="Gene3D" id="1.10.10.580">
    <property type="entry name" value="Structural maintenance of chromosome 1. Chain E"/>
    <property type="match status" value="1"/>
</dbReference>
<dbReference type="InterPro" id="IPR036390">
    <property type="entry name" value="WH_DNA-bd_sf"/>
</dbReference>
<dbReference type="Pfam" id="PF04825">
    <property type="entry name" value="Rad21_Rec8_N"/>
    <property type="match status" value="1"/>
</dbReference>
<evidence type="ECO:0000259" key="5">
    <source>
        <dbReference type="Pfam" id="PF04824"/>
    </source>
</evidence>
<evidence type="ECO:0000256" key="3">
    <source>
        <dbReference type="ARBA" id="ARBA00023242"/>
    </source>
</evidence>
<dbReference type="CDD" id="cd21788">
    <property type="entry name" value="Rad21_Rec8_M_SpRad21p-like"/>
    <property type="match status" value="1"/>
</dbReference>
<dbReference type="SUPFAM" id="SSF46785">
    <property type="entry name" value="Winged helix' DNA-binding domain"/>
    <property type="match status" value="1"/>
</dbReference>
<dbReference type="PANTHER" id="PTHR12585:SF69">
    <property type="entry name" value="FI11703P"/>
    <property type="match status" value="1"/>
</dbReference>
<protein>
    <recommendedName>
        <fullName evidence="9">Double-strand-break repair protein rad21</fullName>
    </recommendedName>
</protein>